<gene>
    <name evidence="4" type="ORF">PG2011B_0234</name>
</gene>
<name>A0A315RYA6_BIFAN</name>
<comment type="caution">
    <text evidence="4">The sequence shown here is derived from an EMBL/GenBank/DDBJ whole genome shotgun (WGS) entry which is preliminary data.</text>
</comment>
<dbReference type="InterPro" id="IPR011611">
    <property type="entry name" value="PfkB_dom"/>
</dbReference>
<dbReference type="GeneID" id="29695678"/>
<dbReference type="PANTHER" id="PTHR10584">
    <property type="entry name" value="SUGAR KINASE"/>
    <property type="match status" value="1"/>
</dbReference>
<dbReference type="Pfam" id="PF00294">
    <property type="entry name" value="PfkB"/>
    <property type="match status" value="2"/>
</dbReference>
<dbReference type="Gene3D" id="3.40.1190.20">
    <property type="match status" value="1"/>
</dbReference>
<evidence type="ECO:0000256" key="1">
    <source>
        <dbReference type="ARBA" id="ARBA00022679"/>
    </source>
</evidence>
<keyword evidence="1" id="KW-0808">Transferase</keyword>
<dbReference type="EMBL" id="RSCO01000012">
    <property type="protein sequence ID" value="RYM96581.1"/>
    <property type="molecule type" value="Genomic_DNA"/>
</dbReference>
<dbReference type="AlphaFoldDB" id="A0A315RYA6"/>
<dbReference type="OMA" id="IGGCALN"/>
<feature type="domain" description="Carbohydrate kinase PfkB" evidence="3">
    <location>
        <begin position="31"/>
        <end position="153"/>
    </location>
</feature>
<proteinExistence type="predicted"/>
<evidence type="ECO:0000256" key="2">
    <source>
        <dbReference type="ARBA" id="ARBA00022777"/>
    </source>
</evidence>
<reference evidence="4 5" key="1">
    <citation type="journal article" date="2019" name="Appl. Environ. Microbiol.">
        <title>Dissecting the evolutionary development of the Bifidobacterium animalis species through comparative genomics analyses.</title>
        <authorList>
            <person name="Lugli G.A."/>
            <person name="Mancino W."/>
            <person name="Milani C."/>
            <person name="Duranti S."/>
            <person name="Mancabelli L."/>
            <person name="Napoli S."/>
            <person name="Mangifesta M."/>
            <person name="Viappiani A."/>
            <person name="Anzalone R."/>
            <person name="Longhi G."/>
            <person name="van Sinderen D."/>
            <person name="Ventura M."/>
            <person name="Turroni F."/>
        </authorList>
    </citation>
    <scope>NUCLEOTIDE SEQUENCE [LARGE SCALE GENOMIC DNA]</scope>
    <source>
        <strain evidence="4 5">2011B</strain>
    </source>
</reference>
<feature type="domain" description="Carbohydrate kinase PfkB" evidence="3">
    <location>
        <begin position="247"/>
        <end position="322"/>
    </location>
</feature>
<dbReference type="GO" id="GO:0016301">
    <property type="term" value="F:kinase activity"/>
    <property type="evidence" value="ECO:0007669"/>
    <property type="project" value="UniProtKB-KW"/>
</dbReference>
<keyword evidence="2 4" id="KW-0418">Kinase</keyword>
<dbReference type="SUPFAM" id="SSF53613">
    <property type="entry name" value="Ribokinase-like"/>
    <property type="match status" value="1"/>
</dbReference>
<organism evidence="4 5">
    <name type="scientific">Bifidobacterium animalis subsp. lactis</name>
    <name type="common">Bifidobacterium lactis</name>
    <dbReference type="NCBI Taxonomy" id="302911"/>
    <lineage>
        <taxon>Bacteria</taxon>
        <taxon>Bacillati</taxon>
        <taxon>Actinomycetota</taxon>
        <taxon>Actinomycetes</taxon>
        <taxon>Bifidobacteriales</taxon>
        <taxon>Bifidobacteriaceae</taxon>
        <taxon>Bifidobacterium</taxon>
    </lineage>
</organism>
<dbReference type="RefSeq" id="WP_004268342.1">
    <property type="nucleotide sequence ID" value="NZ_CAKMAC010000010.1"/>
</dbReference>
<evidence type="ECO:0000259" key="3">
    <source>
        <dbReference type="Pfam" id="PF00294"/>
    </source>
</evidence>
<evidence type="ECO:0000313" key="5">
    <source>
        <dbReference type="Proteomes" id="UP000293613"/>
    </source>
</evidence>
<dbReference type="GO" id="GO:0005829">
    <property type="term" value="C:cytosol"/>
    <property type="evidence" value="ECO:0007669"/>
    <property type="project" value="TreeGrafter"/>
</dbReference>
<sequence>MLSDILHSIQAKRDHEPTVISLGQVWVDSMIKVPEFPAPGSFMNAESIARSVNGSFAVLEAASRMGAQTELAGILGTGPWSDMIRRALKRVNVRHTGITNKGLDNGLRLVINDGQERSFISAPGAEVRTDAHTFDDMHPKSGDVVHISGASLMNTGAVAVGSFISRPECAPDVRDFRIVLTPTSMMSTVNERLLEDIVLLHPIWVLNRQQGRAIADRLGIEVDETATMRVDGGFDDSMSALCDGLADVLRAPVVLRAGSRGAWVRRHGEPVQHIDGFETKATHIRSAGPTHTGALCALLANGWNLESAVQIANAAASIAITKGINGVPQCPTYDEAVALVTKALKDAEHAD</sequence>
<dbReference type="InterPro" id="IPR029056">
    <property type="entry name" value="Ribokinase-like"/>
</dbReference>
<evidence type="ECO:0000313" key="4">
    <source>
        <dbReference type="EMBL" id="RYM96581.1"/>
    </source>
</evidence>
<protein>
    <submittedName>
        <fullName evidence="4">Sugar kinase</fullName>
    </submittedName>
</protein>
<accession>A0A315RYA6</accession>
<dbReference type="PANTHER" id="PTHR10584:SF166">
    <property type="entry name" value="RIBOKINASE"/>
    <property type="match status" value="1"/>
</dbReference>
<dbReference type="Proteomes" id="UP000293613">
    <property type="component" value="Unassembled WGS sequence"/>
</dbReference>